<evidence type="ECO:0000256" key="4">
    <source>
        <dbReference type="ARBA" id="ARBA00022568"/>
    </source>
</evidence>
<protein>
    <recommendedName>
        <fullName evidence="9">Sodium/calcium exchanger membrane region domain-containing protein</fullName>
    </recommendedName>
</protein>
<feature type="transmembrane region" description="Helical" evidence="8">
    <location>
        <begin position="97"/>
        <end position="120"/>
    </location>
</feature>
<dbReference type="AlphaFoldDB" id="E4YJN5"/>
<gene>
    <name evidence="10" type="ORF">GSOID_T00027526001</name>
</gene>
<evidence type="ECO:0000256" key="2">
    <source>
        <dbReference type="ARBA" id="ARBA00022448"/>
    </source>
</evidence>
<dbReference type="PANTHER" id="PTHR12266">
    <property type="entry name" value="NA+/CA2+ K+ INDEPENDENT EXCHANGER"/>
    <property type="match status" value="1"/>
</dbReference>
<comment type="subcellular location">
    <subcellularLocation>
        <location evidence="1">Membrane</location>
        <topology evidence="1">Multi-pass membrane protein</topology>
    </subcellularLocation>
</comment>
<evidence type="ECO:0000256" key="3">
    <source>
        <dbReference type="ARBA" id="ARBA00022449"/>
    </source>
</evidence>
<keyword evidence="3" id="KW-0050">Antiport</keyword>
<dbReference type="Proteomes" id="UP000011014">
    <property type="component" value="Unassembled WGS sequence"/>
</dbReference>
<keyword evidence="4" id="KW-0406">Ion transport</keyword>
<dbReference type="GO" id="GO:0016020">
    <property type="term" value="C:membrane"/>
    <property type="evidence" value="ECO:0007669"/>
    <property type="project" value="UniProtKB-SubCell"/>
</dbReference>
<dbReference type="InterPro" id="IPR051359">
    <property type="entry name" value="CaCA_antiporter"/>
</dbReference>
<dbReference type="InterPro" id="IPR004837">
    <property type="entry name" value="NaCa_Exmemb"/>
</dbReference>
<feature type="transmembrane region" description="Helical" evidence="8">
    <location>
        <begin position="63"/>
        <end position="85"/>
    </location>
</feature>
<keyword evidence="7 8" id="KW-0472">Membrane</keyword>
<dbReference type="GO" id="GO:0008324">
    <property type="term" value="F:monoatomic cation transmembrane transporter activity"/>
    <property type="evidence" value="ECO:0007669"/>
    <property type="project" value="TreeGrafter"/>
</dbReference>
<evidence type="ECO:0000259" key="9">
    <source>
        <dbReference type="Pfam" id="PF01699"/>
    </source>
</evidence>
<organism evidence="10">
    <name type="scientific">Oikopleura dioica</name>
    <name type="common">Tunicate</name>
    <dbReference type="NCBI Taxonomy" id="34765"/>
    <lineage>
        <taxon>Eukaryota</taxon>
        <taxon>Metazoa</taxon>
        <taxon>Chordata</taxon>
        <taxon>Tunicata</taxon>
        <taxon>Appendicularia</taxon>
        <taxon>Copelata</taxon>
        <taxon>Oikopleuridae</taxon>
        <taxon>Oikopleura</taxon>
    </lineage>
</organism>
<dbReference type="InterPro" id="IPR044880">
    <property type="entry name" value="NCX_ion-bd_dom_sf"/>
</dbReference>
<accession>E4YJN5</accession>
<evidence type="ECO:0000313" key="10">
    <source>
        <dbReference type="EMBL" id="CBY35696.1"/>
    </source>
</evidence>
<keyword evidence="4" id="KW-0106">Calcium</keyword>
<keyword evidence="6 8" id="KW-1133">Transmembrane helix</keyword>
<evidence type="ECO:0000256" key="6">
    <source>
        <dbReference type="ARBA" id="ARBA00022989"/>
    </source>
</evidence>
<proteinExistence type="predicted"/>
<evidence type="ECO:0000256" key="7">
    <source>
        <dbReference type="ARBA" id="ARBA00023136"/>
    </source>
</evidence>
<dbReference type="Gene3D" id="1.20.1420.30">
    <property type="entry name" value="NCX, central ion-binding region"/>
    <property type="match status" value="1"/>
</dbReference>
<keyword evidence="5 8" id="KW-0812">Transmembrane</keyword>
<keyword evidence="4" id="KW-0109">Calcium transport</keyword>
<evidence type="ECO:0000256" key="1">
    <source>
        <dbReference type="ARBA" id="ARBA00004141"/>
    </source>
</evidence>
<dbReference type="GO" id="GO:0006874">
    <property type="term" value="P:intracellular calcium ion homeostasis"/>
    <property type="evidence" value="ECO:0007669"/>
    <property type="project" value="TreeGrafter"/>
</dbReference>
<feature type="domain" description="Sodium/calcium exchanger membrane region" evidence="9">
    <location>
        <begin position="1"/>
        <end position="144"/>
    </location>
</feature>
<keyword evidence="2" id="KW-0813">Transport</keyword>
<dbReference type="GO" id="GO:0015297">
    <property type="term" value="F:antiporter activity"/>
    <property type="evidence" value="ECO:0007669"/>
    <property type="project" value="UniProtKB-KW"/>
</dbReference>
<dbReference type="EMBL" id="FN654665">
    <property type="protein sequence ID" value="CBY35696.1"/>
    <property type="molecule type" value="Genomic_DNA"/>
</dbReference>
<name>E4YJN5_OIKDI</name>
<dbReference type="GO" id="GO:0006816">
    <property type="term" value="P:calcium ion transport"/>
    <property type="evidence" value="ECO:0007669"/>
    <property type="project" value="UniProtKB-KW"/>
</dbReference>
<feature type="transmembrane region" description="Helical" evidence="8">
    <location>
        <begin position="30"/>
        <end position="51"/>
    </location>
</feature>
<dbReference type="Pfam" id="PF01699">
    <property type="entry name" value="Na_Ca_ex"/>
    <property type="match status" value="1"/>
</dbReference>
<evidence type="ECO:0000256" key="8">
    <source>
        <dbReference type="SAM" id="Phobius"/>
    </source>
</evidence>
<feature type="transmembrane region" description="Helical" evidence="8">
    <location>
        <begin position="127"/>
        <end position="146"/>
    </location>
</feature>
<evidence type="ECO:0000256" key="5">
    <source>
        <dbReference type="ARBA" id="ARBA00022692"/>
    </source>
</evidence>
<sequence length="214" mass="23375">MSILWIYVEANEIVNILTSFGVFWNVNTTIMGILILAPANSIGDFVADFGLSKIGKVETAMGAIYAGPLMNVLIGVGLGCTIANLTNGRPVPLELTAIELSMAAAVELSLFMGIGVLIWYNFRFPKWVGPVFVASYLAVLVITIVADTEVVESDPRMVCTAKRTDRVMVNFDGFCENFGFVKWLWEMCAFIVSLPSSPKLPTAVAASISYFQRR</sequence>
<dbReference type="PANTHER" id="PTHR12266:SF0">
    <property type="entry name" value="MITOCHONDRIAL SODIUM_CALCIUM EXCHANGER PROTEIN"/>
    <property type="match status" value="1"/>
</dbReference>
<reference evidence="10" key="1">
    <citation type="journal article" date="2010" name="Science">
        <title>Plasticity of animal genome architecture unmasked by rapid evolution of a pelagic tunicate.</title>
        <authorList>
            <person name="Denoeud F."/>
            <person name="Henriet S."/>
            <person name="Mungpakdee S."/>
            <person name="Aury J.M."/>
            <person name="Da Silva C."/>
            <person name="Brinkmann H."/>
            <person name="Mikhaleva J."/>
            <person name="Olsen L.C."/>
            <person name="Jubin C."/>
            <person name="Canestro C."/>
            <person name="Bouquet J.M."/>
            <person name="Danks G."/>
            <person name="Poulain J."/>
            <person name="Campsteijn C."/>
            <person name="Adamski M."/>
            <person name="Cross I."/>
            <person name="Yadetie F."/>
            <person name="Muffato M."/>
            <person name="Louis A."/>
            <person name="Butcher S."/>
            <person name="Tsagkogeorga G."/>
            <person name="Konrad A."/>
            <person name="Singh S."/>
            <person name="Jensen M.F."/>
            <person name="Cong E.H."/>
            <person name="Eikeseth-Otteraa H."/>
            <person name="Noel B."/>
            <person name="Anthouard V."/>
            <person name="Porcel B.M."/>
            <person name="Kachouri-Lafond R."/>
            <person name="Nishino A."/>
            <person name="Ugolini M."/>
            <person name="Chourrout P."/>
            <person name="Nishida H."/>
            <person name="Aasland R."/>
            <person name="Huzurbazar S."/>
            <person name="Westhof E."/>
            <person name="Delsuc F."/>
            <person name="Lehrach H."/>
            <person name="Reinhardt R."/>
            <person name="Weissenbach J."/>
            <person name="Roy S.W."/>
            <person name="Artiguenave F."/>
            <person name="Postlethwait J.H."/>
            <person name="Manak J.R."/>
            <person name="Thompson E.M."/>
            <person name="Jaillon O."/>
            <person name="Du Pasquier L."/>
            <person name="Boudinot P."/>
            <person name="Liberles D.A."/>
            <person name="Volff J.N."/>
            <person name="Philippe H."/>
            <person name="Lenhard B."/>
            <person name="Roest Crollius H."/>
            <person name="Wincker P."/>
            <person name="Chourrout D."/>
        </authorList>
    </citation>
    <scope>NUCLEOTIDE SEQUENCE [LARGE SCALE GENOMIC DNA]</scope>
</reference>